<dbReference type="AlphaFoldDB" id="A0A8S4S113"/>
<keyword evidence="1" id="KW-1133">Transmembrane helix</keyword>
<evidence type="ECO:0000313" key="3">
    <source>
        <dbReference type="Proteomes" id="UP000838756"/>
    </source>
</evidence>
<evidence type="ECO:0000256" key="1">
    <source>
        <dbReference type="SAM" id="Phobius"/>
    </source>
</evidence>
<evidence type="ECO:0000313" key="2">
    <source>
        <dbReference type="EMBL" id="CAH2243365.1"/>
    </source>
</evidence>
<dbReference type="Proteomes" id="UP000838756">
    <property type="component" value="Unassembled WGS sequence"/>
</dbReference>
<dbReference type="Gene3D" id="1.20.1070.10">
    <property type="entry name" value="Rhodopsin 7-helix transmembrane proteins"/>
    <property type="match status" value="1"/>
</dbReference>
<feature type="transmembrane region" description="Helical" evidence="1">
    <location>
        <begin position="20"/>
        <end position="45"/>
    </location>
</feature>
<organism evidence="2 3">
    <name type="scientific">Pararge aegeria aegeria</name>
    <dbReference type="NCBI Taxonomy" id="348720"/>
    <lineage>
        <taxon>Eukaryota</taxon>
        <taxon>Metazoa</taxon>
        <taxon>Ecdysozoa</taxon>
        <taxon>Arthropoda</taxon>
        <taxon>Hexapoda</taxon>
        <taxon>Insecta</taxon>
        <taxon>Pterygota</taxon>
        <taxon>Neoptera</taxon>
        <taxon>Endopterygota</taxon>
        <taxon>Lepidoptera</taxon>
        <taxon>Glossata</taxon>
        <taxon>Ditrysia</taxon>
        <taxon>Papilionoidea</taxon>
        <taxon>Nymphalidae</taxon>
        <taxon>Satyrinae</taxon>
        <taxon>Satyrini</taxon>
        <taxon>Parargina</taxon>
        <taxon>Pararge</taxon>
    </lineage>
</organism>
<comment type="caution">
    <text evidence="2">The sequence shown here is derived from an EMBL/GenBank/DDBJ whole genome shotgun (WGS) entry which is preliminary data.</text>
</comment>
<keyword evidence="1" id="KW-0812">Transmembrane</keyword>
<accession>A0A8S4S113</accession>
<dbReference type="EMBL" id="CAKXAJ010025743">
    <property type="protein sequence ID" value="CAH2243365.1"/>
    <property type="molecule type" value="Genomic_DNA"/>
</dbReference>
<proteinExistence type="predicted"/>
<dbReference type="OrthoDB" id="7787645at2759"/>
<name>A0A8S4S113_9NEOP</name>
<dbReference type="CDD" id="cd00637">
    <property type="entry name" value="7tm_classA_rhodopsin-like"/>
    <property type="match status" value="1"/>
</dbReference>
<keyword evidence="1" id="KW-0472">Membrane</keyword>
<sequence length="145" mass="15547">MYGNDTEEVEGDSRGQAHIAALFTLYILVSIIGIIGNVSLMAALASSGASRLRTPQLLSACAADLLVCAASAPLAATRAARIHHLPCQVTHYIELYYDGSAEMATPLVGLQRGGYTTSNEWLAFTETSGPGLRILEQKYYVNQLK</sequence>
<gene>
    <name evidence="2" type="primary">jg23749</name>
    <name evidence="2" type="ORF">PAEG_LOCUS19514</name>
</gene>
<protein>
    <submittedName>
        <fullName evidence="2">Jg23749 protein</fullName>
    </submittedName>
</protein>
<reference evidence="2" key="1">
    <citation type="submission" date="2022-03" db="EMBL/GenBank/DDBJ databases">
        <authorList>
            <person name="Lindestad O."/>
        </authorList>
    </citation>
    <scope>NUCLEOTIDE SEQUENCE</scope>
</reference>
<keyword evidence="3" id="KW-1185">Reference proteome</keyword>